<dbReference type="Proteomes" id="UP000712281">
    <property type="component" value="Unassembled WGS sequence"/>
</dbReference>
<dbReference type="EMBL" id="QGKY02000164">
    <property type="protein sequence ID" value="KAF2593952.1"/>
    <property type="molecule type" value="Genomic_DNA"/>
</dbReference>
<evidence type="ECO:0000256" key="2">
    <source>
        <dbReference type="SAM" id="SignalP"/>
    </source>
</evidence>
<organism evidence="3">
    <name type="scientific">Brassica cretica</name>
    <name type="common">Mustard</name>
    <dbReference type="NCBI Taxonomy" id="69181"/>
    <lineage>
        <taxon>Eukaryota</taxon>
        <taxon>Viridiplantae</taxon>
        <taxon>Streptophyta</taxon>
        <taxon>Embryophyta</taxon>
        <taxon>Tracheophyta</taxon>
        <taxon>Spermatophyta</taxon>
        <taxon>Magnoliopsida</taxon>
        <taxon>eudicotyledons</taxon>
        <taxon>Gunneridae</taxon>
        <taxon>Pentapetalae</taxon>
        <taxon>rosids</taxon>
        <taxon>malvids</taxon>
        <taxon>Brassicales</taxon>
        <taxon>Brassicaceae</taxon>
        <taxon>Brassiceae</taxon>
        <taxon>Brassica</taxon>
    </lineage>
</organism>
<protein>
    <submittedName>
        <fullName evidence="3">Uncharacterized protein</fullName>
    </submittedName>
</protein>
<dbReference type="EMBL" id="QGKW02000276">
    <property type="protein sequence ID" value="KAF2606634.1"/>
    <property type="molecule type" value="Genomic_DNA"/>
</dbReference>
<dbReference type="SUPFAM" id="SSF55545">
    <property type="entry name" value="beta-N-acetylhexosaminidase-like domain"/>
    <property type="match status" value="1"/>
</dbReference>
<dbReference type="InterPro" id="IPR029018">
    <property type="entry name" value="Hex-like_dom2"/>
</dbReference>
<feature type="chain" id="PRO_5044693421" evidence="2">
    <location>
        <begin position="26"/>
        <end position="132"/>
    </location>
</feature>
<dbReference type="AlphaFoldDB" id="A0A8S9KJ13"/>
<proteinExistence type="predicted"/>
<feature type="signal peptide" evidence="2">
    <location>
        <begin position="1"/>
        <end position="25"/>
    </location>
</feature>
<gene>
    <name evidence="4" type="ORF">F2Q68_00045903</name>
    <name evidence="3" type="ORF">F2Q70_00044928</name>
</gene>
<name>A0A8S9KJ13_BRACR</name>
<sequence>MRGIATKISGVAPLFLLFIAGAVSAFEDIEKLRIWPLPAEVSHGGRRMYLSEDFKLVTEGSKYEDPSGILKEGFDRMLAVVRLSHVVSGHRNSSSSGGSALLEGLHVIISSSTDEVRASSSHSLSTNKVTFS</sequence>
<evidence type="ECO:0000256" key="1">
    <source>
        <dbReference type="ARBA" id="ARBA00022801"/>
    </source>
</evidence>
<accession>A0A8S9KJ13</accession>
<evidence type="ECO:0000313" key="3">
    <source>
        <dbReference type="EMBL" id="KAF2593952.1"/>
    </source>
</evidence>
<reference evidence="3" key="1">
    <citation type="submission" date="2019-12" db="EMBL/GenBank/DDBJ databases">
        <title>Genome sequencing and annotation of Brassica cretica.</title>
        <authorList>
            <person name="Studholme D.J."/>
            <person name="Sarris P.F."/>
        </authorList>
    </citation>
    <scope>NUCLEOTIDE SEQUENCE</scope>
    <source>
        <strain evidence="4">PFS-001/15</strain>
        <strain evidence="3">PFS-102/07</strain>
        <tissue evidence="3">Leaf</tissue>
    </source>
</reference>
<keyword evidence="1" id="KW-0378">Hydrolase</keyword>
<keyword evidence="2" id="KW-0732">Signal</keyword>
<evidence type="ECO:0000313" key="4">
    <source>
        <dbReference type="EMBL" id="KAF2606634.1"/>
    </source>
</evidence>
<dbReference type="OrthoDB" id="1737636at2759"/>
<comment type="caution">
    <text evidence="3">The sequence shown here is derived from an EMBL/GenBank/DDBJ whole genome shotgun (WGS) entry which is preliminary data.</text>
</comment>
<dbReference type="GO" id="GO:0016787">
    <property type="term" value="F:hydrolase activity"/>
    <property type="evidence" value="ECO:0007669"/>
    <property type="project" value="UniProtKB-KW"/>
</dbReference>